<dbReference type="InterPro" id="IPR001001">
    <property type="entry name" value="DNA_polIII_beta"/>
</dbReference>
<keyword evidence="17" id="KW-1185">Reference proteome</keyword>
<evidence type="ECO:0000259" key="12">
    <source>
        <dbReference type="Pfam" id="PF00712"/>
    </source>
</evidence>
<dbReference type="SMART" id="SM00480">
    <property type="entry name" value="POL3Bc"/>
    <property type="match status" value="1"/>
</dbReference>
<keyword evidence="5 10" id="KW-0808">Transferase</keyword>
<dbReference type="InterPro" id="IPR022637">
    <property type="entry name" value="DNA_polIII_beta_cen"/>
</dbReference>
<proteinExistence type="inferred from homology"/>
<dbReference type="SUPFAM" id="SSF55979">
    <property type="entry name" value="DNA clamp"/>
    <property type="match status" value="3"/>
</dbReference>
<keyword evidence="11" id="KW-1133">Transmembrane helix</keyword>
<dbReference type="GO" id="GO:0008408">
    <property type="term" value="F:3'-5' exonuclease activity"/>
    <property type="evidence" value="ECO:0007669"/>
    <property type="project" value="InterPro"/>
</dbReference>
<keyword evidence="9" id="KW-0238">DNA-binding</keyword>
<evidence type="ECO:0000259" key="14">
    <source>
        <dbReference type="Pfam" id="PF02768"/>
    </source>
</evidence>
<evidence type="ECO:0000313" key="18">
    <source>
        <dbReference type="Proteomes" id="UP000255231"/>
    </source>
</evidence>
<comment type="similarity">
    <text evidence="2 10">Belongs to the beta sliding clamp family.</text>
</comment>
<reference evidence="15 17" key="1">
    <citation type="submission" date="2017-01" db="EMBL/GenBank/DDBJ databases">
        <authorList>
            <person name="Varghese N."/>
            <person name="Submissions S."/>
        </authorList>
    </citation>
    <scope>NUCLEOTIDE SEQUENCE [LARGE SCALE GENOMIC DNA]</scope>
    <source>
        <strain evidence="15 17">ATCC 27950</strain>
    </source>
</reference>
<comment type="subcellular location">
    <subcellularLocation>
        <location evidence="1 10">Cytoplasm</location>
    </subcellularLocation>
</comment>
<evidence type="ECO:0000313" key="15">
    <source>
        <dbReference type="EMBL" id="SIQ22528.1"/>
    </source>
</evidence>
<protein>
    <recommendedName>
        <fullName evidence="3 10">Beta sliding clamp</fullName>
    </recommendedName>
</protein>
<keyword evidence="8 10" id="KW-0239">DNA-directed DNA polymerase</keyword>
<keyword evidence="4 10" id="KW-0963">Cytoplasm</keyword>
<dbReference type="Pfam" id="PF02768">
    <property type="entry name" value="DNA_pol3_beta_3"/>
    <property type="match status" value="1"/>
</dbReference>
<keyword evidence="7 10" id="KW-0235">DNA replication</keyword>
<dbReference type="Pfam" id="PF00712">
    <property type="entry name" value="DNA_pol3_beta"/>
    <property type="match status" value="1"/>
</dbReference>
<reference evidence="16 18" key="2">
    <citation type="submission" date="2018-06" db="EMBL/GenBank/DDBJ databases">
        <authorList>
            <consortium name="Pathogen Informatics"/>
            <person name="Doyle S."/>
        </authorList>
    </citation>
    <scope>NUCLEOTIDE SEQUENCE [LARGE SCALE GENOMIC DNA]</scope>
    <source>
        <strain evidence="16 18">NCTC13560</strain>
    </source>
</reference>
<dbReference type="AlphaFoldDB" id="A0A381FDN3"/>
<dbReference type="Gene3D" id="3.10.150.10">
    <property type="entry name" value="DNA Polymerase III, subunit A, domain 2"/>
    <property type="match status" value="1"/>
</dbReference>
<sequence length="403" mass="45032">MVVNNSPYYSFLSVFYLLYLWKLIFKSMKFIISSGELQKALQTVSGVISSSQSRPILENYLFELNENNVTITASDGETTLITSLEVKSDDSGRFAVPAKIFQDFIKTYGEQPLTLAVKDNAEGTGSLLEILDEKDNFAVALDNADDYPEIPEFDASQSITMPAGVLSEALTNTLFATSNDSLRPVMTGVLFQFGENETNFVSTDSHRLVVYKRTDLMNAEPMEFIMPKKPLNIFKNILASSNEDITIDFNENMAKFTFGKHIWICRLIDGKYPNYTAVIPKENPNVLTINRNLLLGAIKRASIMSNKSTNQVRFKLSANILHLHAEDTEYANKADMQIPCDYNGEDINIGFSSKFLTEMLGILGADDITMKMSQPNRPGIIEPLDGLEENENILMLSMPVIGL</sequence>
<dbReference type="EMBL" id="FTMF01000003">
    <property type="protein sequence ID" value="SIQ22528.1"/>
    <property type="molecule type" value="Genomic_DNA"/>
</dbReference>
<keyword evidence="6 10" id="KW-0548">Nucleotidyltransferase</keyword>
<evidence type="ECO:0000256" key="9">
    <source>
        <dbReference type="ARBA" id="ARBA00023125"/>
    </source>
</evidence>
<evidence type="ECO:0000256" key="7">
    <source>
        <dbReference type="ARBA" id="ARBA00022705"/>
    </source>
</evidence>
<dbReference type="GO" id="GO:0006271">
    <property type="term" value="P:DNA strand elongation involved in DNA replication"/>
    <property type="evidence" value="ECO:0007669"/>
    <property type="project" value="TreeGrafter"/>
</dbReference>
<evidence type="ECO:0000256" key="1">
    <source>
        <dbReference type="ARBA" id="ARBA00004496"/>
    </source>
</evidence>
<dbReference type="EMBL" id="UFVS01000001">
    <property type="protein sequence ID" value="SUX44584.1"/>
    <property type="molecule type" value="Genomic_DNA"/>
</dbReference>
<dbReference type="InterPro" id="IPR022634">
    <property type="entry name" value="DNA_polIII_beta_N"/>
</dbReference>
<name>A0A381FDN3_9FLAO</name>
<dbReference type="Pfam" id="PF02767">
    <property type="entry name" value="DNA_pol3_beta_2"/>
    <property type="match status" value="1"/>
</dbReference>
<dbReference type="GO" id="GO:0003887">
    <property type="term" value="F:DNA-directed DNA polymerase activity"/>
    <property type="evidence" value="ECO:0007669"/>
    <property type="project" value="UniProtKB-UniRule"/>
</dbReference>
<dbReference type="PANTHER" id="PTHR30478:SF0">
    <property type="entry name" value="BETA SLIDING CLAMP"/>
    <property type="match status" value="1"/>
</dbReference>
<evidence type="ECO:0000256" key="4">
    <source>
        <dbReference type="ARBA" id="ARBA00022490"/>
    </source>
</evidence>
<dbReference type="CDD" id="cd00140">
    <property type="entry name" value="beta_clamp"/>
    <property type="match status" value="1"/>
</dbReference>
<feature type="domain" description="DNA polymerase III beta sliding clamp central" evidence="13">
    <location>
        <begin position="162"/>
        <end position="274"/>
    </location>
</feature>
<evidence type="ECO:0000256" key="8">
    <source>
        <dbReference type="ARBA" id="ARBA00022932"/>
    </source>
</evidence>
<dbReference type="PIRSF" id="PIRSF000804">
    <property type="entry name" value="DNA_pol_III_b"/>
    <property type="match status" value="1"/>
</dbReference>
<keyword evidence="11" id="KW-0472">Membrane</keyword>
<evidence type="ECO:0000313" key="16">
    <source>
        <dbReference type="EMBL" id="SUX44584.1"/>
    </source>
</evidence>
<dbReference type="Proteomes" id="UP000255231">
    <property type="component" value="Unassembled WGS sequence"/>
</dbReference>
<evidence type="ECO:0000259" key="13">
    <source>
        <dbReference type="Pfam" id="PF02767"/>
    </source>
</evidence>
<evidence type="ECO:0000256" key="10">
    <source>
        <dbReference type="PIRNR" id="PIRNR000804"/>
    </source>
</evidence>
<evidence type="ECO:0000256" key="3">
    <source>
        <dbReference type="ARBA" id="ARBA00021035"/>
    </source>
</evidence>
<evidence type="ECO:0000256" key="6">
    <source>
        <dbReference type="ARBA" id="ARBA00022695"/>
    </source>
</evidence>
<gene>
    <name evidence="16" type="primary">dnaN</name>
    <name evidence="16" type="ORF">NCTC13560_02611</name>
    <name evidence="15" type="ORF">SAMN05421682_103226</name>
</gene>
<dbReference type="GO" id="GO:0003677">
    <property type="term" value="F:DNA binding"/>
    <property type="evidence" value="ECO:0007669"/>
    <property type="project" value="UniProtKB-UniRule"/>
</dbReference>
<accession>A0A381FDN3</accession>
<dbReference type="InterPro" id="IPR046938">
    <property type="entry name" value="DNA_clamp_sf"/>
</dbReference>
<dbReference type="GO" id="GO:0005737">
    <property type="term" value="C:cytoplasm"/>
    <property type="evidence" value="ECO:0007669"/>
    <property type="project" value="UniProtKB-SubCell"/>
</dbReference>
<feature type="transmembrane region" description="Helical" evidence="11">
    <location>
        <begin position="6"/>
        <end position="25"/>
    </location>
</feature>
<comment type="subunit">
    <text evidence="10">Forms a ring-shaped head-to-tail homodimer around DNA.</text>
</comment>
<keyword evidence="11" id="KW-0812">Transmembrane</keyword>
<dbReference type="Proteomes" id="UP000185725">
    <property type="component" value="Unassembled WGS sequence"/>
</dbReference>
<organism evidence="16 18">
    <name type="scientific">Chryseobacterium indoltheticum</name>
    <dbReference type="NCBI Taxonomy" id="254"/>
    <lineage>
        <taxon>Bacteria</taxon>
        <taxon>Pseudomonadati</taxon>
        <taxon>Bacteroidota</taxon>
        <taxon>Flavobacteriia</taxon>
        <taxon>Flavobacteriales</taxon>
        <taxon>Weeksellaceae</taxon>
        <taxon>Chryseobacterium group</taxon>
        <taxon>Chryseobacterium</taxon>
    </lineage>
</organism>
<evidence type="ECO:0000313" key="17">
    <source>
        <dbReference type="Proteomes" id="UP000185725"/>
    </source>
</evidence>
<feature type="domain" description="DNA polymerase III beta sliding clamp C-terminal" evidence="14">
    <location>
        <begin position="277"/>
        <end position="384"/>
    </location>
</feature>
<comment type="function">
    <text evidence="10">Confers DNA tethering and processivity to DNA polymerases and other proteins. Acts as a clamp, forming a ring around DNA (a reaction catalyzed by the clamp-loading complex) which diffuses in an ATP-independent manner freely and bidirectionally along dsDNA. Initially characterized for its ability to contact the catalytic subunit of DNA polymerase III (Pol III), a complex, multichain enzyme responsible for most of the replicative synthesis in bacteria; Pol III exhibits 3'-5' exonuclease proofreading activity. The beta chain is required for initiation of replication as well as for processivity of DNA replication.</text>
</comment>
<dbReference type="InterPro" id="IPR022635">
    <property type="entry name" value="DNA_polIII_beta_C"/>
</dbReference>
<dbReference type="Gene3D" id="3.70.10.10">
    <property type="match status" value="1"/>
</dbReference>
<dbReference type="GO" id="GO:0009360">
    <property type="term" value="C:DNA polymerase III complex"/>
    <property type="evidence" value="ECO:0007669"/>
    <property type="project" value="InterPro"/>
</dbReference>
<evidence type="ECO:0000256" key="5">
    <source>
        <dbReference type="ARBA" id="ARBA00022679"/>
    </source>
</evidence>
<evidence type="ECO:0000256" key="11">
    <source>
        <dbReference type="SAM" id="Phobius"/>
    </source>
</evidence>
<dbReference type="PANTHER" id="PTHR30478">
    <property type="entry name" value="DNA POLYMERASE III SUBUNIT BETA"/>
    <property type="match status" value="1"/>
</dbReference>
<feature type="domain" description="DNA polymerase III beta sliding clamp N-terminal" evidence="12">
    <location>
        <begin position="28"/>
        <end position="151"/>
    </location>
</feature>
<dbReference type="NCBIfam" id="TIGR00663">
    <property type="entry name" value="dnan"/>
    <property type="match status" value="1"/>
</dbReference>
<evidence type="ECO:0000256" key="2">
    <source>
        <dbReference type="ARBA" id="ARBA00010752"/>
    </source>
</evidence>